<protein>
    <submittedName>
        <fullName evidence="2">Agmatine deiminase</fullName>
    </submittedName>
</protein>
<dbReference type="PANTHER" id="PTHR31377">
    <property type="entry name" value="AGMATINE DEIMINASE-RELATED"/>
    <property type="match status" value="1"/>
</dbReference>
<dbReference type="EMBL" id="CP026604">
    <property type="protein sequence ID" value="AWB67442.1"/>
    <property type="molecule type" value="Genomic_DNA"/>
</dbReference>
<dbReference type="RefSeq" id="WP_108603489.1">
    <property type="nucleotide sequence ID" value="NZ_CP026604.1"/>
</dbReference>
<dbReference type="Gene3D" id="3.75.10.10">
    <property type="entry name" value="L-arginine/glycine Amidinotransferase, Chain A"/>
    <property type="match status" value="1"/>
</dbReference>
<evidence type="ECO:0000256" key="1">
    <source>
        <dbReference type="ARBA" id="ARBA00022801"/>
    </source>
</evidence>
<dbReference type="SUPFAM" id="SSF55909">
    <property type="entry name" value="Pentein"/>
    <property type="match status" value="1"/>
</dbReference>
<dbReference type="GO" id="GO:0009446">
    <property type="term" value="P:putrescine biosynthetic process"/>
    <property type="evidence" value="ECO:0007669"/>
    <property type="project" value="InterPro"/>
</dbReference>
<dbReference type="OrthoDB" id="9808013at2"/>
<gene>
    <name evidence="2" type="ORF">C2869_13770</name>
</gene>
<dbReference type="InterPro" id="IPR007466">
    <property type="entry name" value="Peptidyl-Arg-deiminase_porph"/>
</dbReference>
<keyword evidence="3" id="KW-1185">Reference proteome</keyword>
<reference evidence="2 3" key="1">
    <citation type="submission" date="2018-01" db="EMBL/GenBank/DDBJ databases">
        <title>Genome sequence of a Cantenovulum-like bacteria.</title>
        <authorList>
            <person name="Tan W.R."/>
            <person name="Lau N.-S."/>
            <person name="Go F."/>
            <person name="Amirul A.-A.A."/>
        </authorList>
    </citation>
    <scope>NUCLEOTIDE SEQUENCE [LARGE SCALE GENOMIC DNA]</scope>
    <source>
        <strain evidence="2 3">CCB-QB4</strain>
    </source>
</reference>
<name>A0A2S0VTD3_9ALTE</name>
<dbReference type="GO" id="GO:0047632">
    <property type="term" value="F:agmatine deiminase activity"/>
    <property type="evidence" value="ECO:0007669"/>
    <property type="project" value="TreeGrafter"/>
</dbReference>
<dbReference type="Pfam" id="PF04371">
    <property type="entry name" value="PAD_porph"/>
    <property type="match status" value="1"/>
</dbReference>
<evidence type="ECO:0000313" key="2">
    <source>
        <dbReference type="EMBL" id="AWB67442.1"/>
    </source>
</evidence>
<dbReference type="GO" id="GO:0004668">
    <property type="term" value="F:protein-arginine deiminase activity"/>
    <property type="evidence" value="ECO:0007669"/>
    <property type="project" value="InterPro"/>
</dbReference>
<evidence type="ECO:0000313" key="3">
    <source>
        <dbReference type="Proteomes" id="UP000244441"/>
    </source>
</evidence>
<keyword evidence="1" id="KW-0378">Hydrolase</keyword>
<proteinExistence type="predicted"/>
<dbReference type="KEGG" id="cate:C2869_13770"/>
<sequence>MSKRFYLPPEWHAQDAVMLTWPHQDTDWAIRLVEVEPVFINIVHAISNKQKVVIVCHDAKLQQDVKAKLEQANINLQAIIWVIQASNDTWARDHGPITTCQGNNIEALNYTFNGWGNKYPSQYDNLINDGLFATCQVEHHKTTEWVLEGGAIDIDEQGHLLTTEACLLNQNRNPNLNQSQIEDKLGKELGARKILWLQSGALEGDDTDSHIDTLARFAPGQIIVYQGCQDETDSHFTELNAMKQQLEAFTTVDGLPFILFELPWPDAQFNKQGERLPATYANFLVINQAVLVPIYGVAQDKKALIVIQMAFPDHEIIPIDCRPIIEQFGSLHCLTMQLPKGFLANIPRG</sequence>
<organism evidence="2 3">
    <name type="scientific">Saccharobesus litoralis</name>
    <dbReference type="NCBI Taxonomy" id="2172099"/>
    <lineage>
        <taxon>Bacteria</taxon>
        <taxon>Pseudomonadati</taxon>
        <taxon>Pseudomonadota</taxon>
        <taxon>Gammaproteobacteria</taxon>
        <taxon>Alteromonadales</taxon>
        <taxon>Alteromonadaceae</taxon>
        <taxon>Saccharobesus</taxon>
    </lineage>
</organism>
<dbReference type="Proteomes" id="UP000244441">
    <property type="component" value="Chromosome"/>
</dbReference>
<dbReference type="PANTHER" id="PTHR31377:SF0">
    <property type="entry name" value="AGMATINE DEIMINASE-RELATED"/>
    <property type="match status" value="1"/>
</dbReference>
<dbReference type="AlphaFoldDB" id="A0A2S0VTD3"/>
<accession>A0A2S0VTD3</accession>